<accession>A0A1Q9EZ56</accession>
<evidence type="ECO:0000313" key="2">
    <source>
        <dbReference type="Proteomes" id="UP000186817"/>
    </source>
</evidence>
<dbReference type="OrthoDB" id="417056at2759"/>
<organism evidence="1 2">
    <name type="scientific">Symbiodinium microadriaticum</name>
    <name type="common">Dinoflagellate</name>
    <name type="synonym">Zooxanthella microadriatica</name>
    <dbReference type="NCBI Taxonomy" id="2951"/>
    <lineage>
        <taxon>Eukaryota</taxon>
        <taxon>Sar</taxon>
        <taxon>Alveolata</taxon>
        <taxon>Dinophyceae</taxon>
        <taxon>Suessiales</taxon>
        <taxon>Symbiodiniaceae</taxon>
        <taxon>Symbiodinium</taxon>
    </lineage>
</organism>
<gene>
    <name evidence="1" type="ORF">AK812_SmicGene3220</name>
</gene>
<comment type="caution">
    <text evidence="1">The sequence shown here is derived from an EMBL/GenBank/DDBJ whole genome shotgun (WGS) entry which is preliminary data.</text>
</comment>
<protein>
    <submittedName>
        <fullName evidence="1">Uncharacterized protein</fullName>
    </submittedName>
</protein>
<dbReference type="Proteomes" id="UP000186817">
    <property type="component" value="Unassembled WGS sequence"/>
</dbReference>
<dbReference type="AlphaFoldDB" id="A0A1Q9EZ56"/>
<proteinExistence type="predicted"/>
<sequence length="444" mass="50600">MHASSCRYVKFRDLACKFLAQISLPAWTWTSVRRLTDEEIRQWLQSLQSYQFFRLEDLMNQVRPPSPRARREECSTCHHRLCTRKSPCNEHLGRCSCHVCYKWWKKNVKPFKGYGKGDKDVGALPEPMVSEGVSPLEVTANVTGTPSVAVCVEGVFQRTTPLQLARMASALRSLGKEYLVVSVMTGGAGEEGQDRHLCKLAMRSLRSAFGLKMRSLLCVVDPTDRDRQFKLKFLRSLPNSANWSWWKENFNHLWTHRVADGVTMAGHVQSWTMKQMCLQEVVKLERRLPALVDWVIYLRSDLDFLAPHPPLTPMAAMGPGRVWIPDVMDWGGLNDRWAVMSRDVAPVYLGRIRDLIAKSTFGSKDSVANAISVSKYKEYVSESFKEEIPATYAVGEAAGDRPCPDVFDEGSGGWNKPKIIFVKLEKENALYPRYTRNWVNYVNV</sequence>
<dbReference type="EMBL" id="LSRX01000038">
    <property type="protein sequence ID" value="OLQ12730.1"/>
    <property type="molecule type" value="Genomic_DNA"/>
</dbReference>
<evidence type="ECO:0000313" key="1">
    <source>
        <dbReference type="EMBL" id="OLQ12730.1"/>
    </source>
</evidence>
<keyword evidence="2" id="KW-1185">Reference proteome</keyword>
<reference evidence="1 2" key="1">
    <citation type="submission" date="2016-02" db="EMBL/GenBank/DDBJ databases">
        <title>Genome analysis of coral dinoflagellate symbionts highlights evolutionary adaptations to a symbiotic lifestyle.</title>
        <authorList>
            <person name="Aranda M."/>
            <person name="Li Y."/>
            <person name="Liew Y.J."/>
            <person name="Baumgarten S."/>
            <person name="Simakov O."/>
            <person name="Wilson M."/>
            <person name="Piel J."/>
            <person name="Ashoor H."/>
            <person name="Bougouffa S."/>
            <person name="Bajic V.B."/>
            <person name="Ryu T."/>
            <person name="Ravasi T."/>
            <person name="Bayer T."/>
            <person name="Micklem G."/>
            <person name="Kim H."/>
            <person name="Bhak J."/>
            <person name="Lajeunesse T.C."/>
            <person name="Voolstra C.R."/>
        </authorList>
    </citation>
    <scope>NUCLEOTIDE SEQUENCE [LARGE SCALE GENOMIC DNA]</scope>
    <source>
        <strain evidence="1 2">CCMP2467</strain>
    </source>
</reference>
<name>A0A1Q9EZ56_SYMMI</name>